<proteinExistence type="inferred from homology"/>
<protein>
    <submittedName>
        <fullName evidence="5">Beta-ketoacyl synthase</fullName>
    </submittedName>
</protein>
<comment type="caution">
    <text evidence="5">The sequence shown here is derived from an EMBL/GenBank/DDBJ whole genome shotgun (WGS) entry which is preliminary data.</text>
</comment>
<evidence type="ECO:0000256" key="1">
    <source>
        <dbReference type="ARBA" id="ARBA00008467"/>
    </source>
</evidence>
<dbReference type="Pfam" id="PF02801">
    <property type="entry name" value="Ketoacyl-synt_C"/>
    <property type="match status" value="1"/>
</dbReference>
<dbReference type="GO" id="GO:0005829">
    <property type="term" value="C:cytosol"/>
    <property type="evidence" value="ECO:0007669"/>
    <property type="project" value="TreeGrafter"/>
</dbReference>
<dbReference type="Proteomes" id="UP000616201">
    <property type="component" value="Unassembled WGS sequence"/>
</dbReference>
<evidence type="ECO:0000313" key="6">
    <source>
        <dbReference type="Proteomes" id="UP000616201"/>
    </source>
</evidence>
<organism evidence="5 6">
    <name type="scientific">Sphingobacterium hungaricum</name>
    <dbReference type="NCBI Taxonomy" id="2082723"/>
    <lineage>
        <taxon>Bacteria</taxon>
        <taxon>Pseudomonadati</taxon>
        <taxon>Bacteroidota</taxon>
        <taxon>Sphingobacteriia</taxon>
        <taxon>Sphingobacteriales</taxon>
        <taxon>Sphingobacteriaceae</taxon>
        <taxon>Sphingobacterium</taxon>
    </lineage>
</organism>
<dbReference type="InterPro" id="IPR014030">
    <property type="entry name" value="Ketoacyl_synth_N"/>
</dbReference>
<dbReference type="RefSeq" id="WP_196934047.1">
    <property type="nucleotide sequence ID" value="NZ_MU158697.1"/>
</dbReference>
<reference evidence="5" key="1">
    <citation type="submission" date="2018-02" db="EMBL/GenBank/DDBJ databases">
        <authorList>
            <person name="Vasarhelyi B.M."/>
            <person name="Deshmukh S."/>
            <person name="Balint B."/>
            <person name="Kukolya J."/>
        </authorList>
    </citation>
    <scope>NUCLEOTIDE SEQUENCE</scope>
    <source>
        <strain evidence="5">KB22</strain>
    </source>
</reference>
<dbReference type="GO" id="GO:0004315">
    <property type="term" value="F:3-oxoacyl-[acyl-carrier-protein] synthase activity"/>
    <property type="evidence" value="ECO:0007669"/>
    <property type="project" value="TreeGrafter"/>
</dbReference>
<dbReference type="InterPro" id="IPR020841">
    <property type="entry name" value="PKS_Beta-ketoAc_synthase_dom"/>
</dbReference>
<sequence>MFEPIYIADFNVVTPIGFDLDSNWNALMLNQSGIARHTIGKINEVYVSKIDDYKLAEQLGNESIPSDFSRLEKLLYLAGKPLLEKIELTDRTAFILSTTKGNVSNLSEGLTDDAYLFFSANKIAQVYGFKSKAIVVSNACVSGLSAVALAKRLIQMGQFDDAVIFAGDEVSEFVLSGFQSFQAVSDEPCKPFDLNRKGVTLGEATAAMYISKKKSSLEILGESSISDANHISGPSRTGEGLYRSILGALKEATIDSSQIDFISAHGTATLFNDEMEAIAFNRASLAQVPVNSLKGFYGHTLGASGLLELILSCQSLLKNKLIVSKGFEELGVSQSINIIQETGDKNLEIILKTASGFGGSNSAMLVKKI</sequence>
<accession>A0A928UYT7</accession>
<comment type="similarity">
    <text evidence="1 3">Belongs to the thiolase-like superfamily. Beta-ketoacyl-ACP synthases family.</text>
</comment>
<evidence type="ECO:0000256" key="2">
    <source>
        <dbReference type="ARBA" id="ARBA00022679"/>
    </source>
</evidence>
<dbReference type="SMART" id="SM00825">
    <property type="entry name" value="PKS_KS"/>
    <property type="match status" value="1"/>
</dbReference>
<dbReference type="PANTHER" id="PTHR11712:SF320">
    <property type="entry name" value="BETA-KETOACYL SYNTHASE"/>
    <property type="match status" value="1"/>
</dbReference>
<dbReference type="Gene3D" id="3.40.47.10">
    <property type="match status" value="2"/>
</dbReference>
<dbReference type="PROSITE" id="PS52004">
    <property type="entry name" value="KS3_2"/>
    <property type="match status" value="1"/>
</dbReference>
<dbReference type="GO" id="GO:0006633">
    <property type="term" value="P:fatty acid biosynthetic process"/>
    <property type="evidence" value="ECO:0007669"/>
    <property type="project" value="TreeGrafter"/>
</dbReference>
<evidence type="ECO:0000256" key="3">
    <source>
        <dbReference type="RuleBase" id="RU003694"/>
    </source>
</evidence>
<keyword evidence="6" id="KW-1185">Reference proteome</keyword>
<dbReference type="InterPro" id="IPR000794">
    <property type="entry name" value="Beta-ketoacyl_synthase"/>
</dbReference>
<gene>
    <name evidence="5" type="ORF">C4F49_09435</name>
</gene>
<dbReference type="SUPFAM" id="SSF53901">
    <property type="entry name" value="Thiolase-like"/>
    <property type="match status" value="1"/>
</dbReference>
<dbReference type="EMBL" id="PRDK01000005">
    <property type="protein sequence ID" value="MBE8713900.1"/>
    <property type="molecule type" value="Genomic_DNA"/>
</dbReference>
<name>A0A928UYT7_9SPHI</name>
<dbReference type="InterPro" id="IPR016039">
    <property type="entry name" value="Thiolase-like"/>
</dbReference>
<dbReference type="Pfam" id="PF00109">
    <property type="entry name" value="ketoacyl-synt"/>
    <property type="match status" value="1"/>
</dbReference>
<dbReference type="InterPro" id="IPR014031">
    <property type="entry name" value="Ketoacyl_synth_C"/>
</dbReference>
<keyword evidence="2 3" id="KW-0808">Transferase</keyword>
<evidence type="ECO:0000259" key="4">
    <source>
        <dbReference type="PROSITE" id="PS52004"/>
    </source>
</evidence>
<dbReference type="PANTHER" id="PTHR11712">
    <property type="entry name" value="POLYKETIDE SYNTHASE-RELATED"/>
    <property type="match status" value="1"/>
</dbReference>
<feature type="domain" description="Ketosynthase family 3 (KS3)" evidence="4">
    <location>
        <begin position="2"/>
        <end position="368"/>
    </location>
</feature>
<evidence type="ECO:0000313" key="5">
    <source>
        <dbReference type="EMBL" id="MBE8713900.1"/>
    </source>
</evidence>
<dbReference type="AlphaFoldDB" id="A0A928UYT7"/>